<keyword evidence="3" id="KW-1185">Reference proteome</keyword>
<keyword evidence="1" id="KW-0472">Membrane</keyword>
<keyword evidence="1" id="KW-0812">Transmembrane</keyword>
<reference evidence="2 3" key="1">
    <citation type="submission" date="2014-06" db="EMBL/GenBank/DDBJ databases">
        <authorList>
            <person name="Swart Estienne"/>
        </authorList>
    </citation>
    <scope>NUCLEOTIDE SEQUENCE [LARGE SCALE GENOMIC DNA]</scope>
    <source>
        <strain evidence="2 3">130c</strain>
    </source>
</reference>
<dbReference type="AlphaFoldDB" id="A0A077ZS78"/>
<evidence type="ECO:0000313" key="2">
    <source>
        <dbReference type="EMBL" id="CDW72364.1"/>
    </source>
</evidence>
<gene>
    <name evidence="2" type="primary">Contig7980.g8520</name>
    <name evidence="2" type="ORF">STYLEM_1323</name>
</gene>
<sequence>MGAHIINRTLDIIDLLYQLELACCKSSIDPRNFSKCKLIHPGMLLHIEKLKESDPIYAQNLHQLLIDIHIYPFLTMFINVAITQIVFEAGNVIYSMIYGLFYCFINYLAVQYRGGKPIYDFLHWKDYTTILICLVIMALKAFLFILISKILAKFRLQPEMMSEKQN</sequence>
<evidence type="ECO:0000313" key="3">
    <source>
        <dbReference type="Proteomes" id="UP000039865"/>
    </source>
</evidence>
<feature type="transmembrane region" description="Helical" evidence="1">
    <location>
        <begin position="92"/>
        <end position="109"/>
    </location>
</feature>
<organism evidence="2 3">
    <name type="scientific">Stylonychia lemnae</name>
    <name type="common">Ciliate</name>
    <dbReference type="NCBI Taxonomy" id="5949"/>
    <lineage>
        <taxon>Eukaryota</taxon>
        <taxon>Sar</taxon>
        <taxon>Alveolata</taxon>
        <taxon>Ciliophora</taxon>
        <taxon>Intramacronucleata</taxon>
        <taxon>Spirotrichea</taxon>
        <taxon>Stichotrichia</taxon>
        <taxon>Sporadotrichida</taxon>
        <taxon>Oxytrichidae</taxon>
        <taxon>Stylonychinae</taxon>
        <taxon>Stylonychia</taxon>
    </lineage>
</organism>
<dbReference type="EMBL" id="CCKQ01001260">
    <property type="protein sequence ID" value="CDW72364.1"/>
    <property type="molecule type" value="Genomic_DNA"/>
</dbReference>
<name>A0A077ZS78_STYLE</name>
<dbReference type="Proteomes" id="UP000039865">
    <property type="component" value="Unassembled WGS sequence"/>
</dbReference>
<keyword evidence="1" id="KW-1133">Transmembrane helix</keyword>
<dbReference type="InParanoid" id="A0A077ZS78"/>
<protein>
    <submittedName>
        <fullName evidence="2">Uncharacterized protein</fullName>
    </submittedName>
</protein>
<evidence type="ECO:0000256" key="1">
    <source>
        <dbReference type="SAM" id="Phobius"/>
    </source>
</evidence>
<proteinExistence type="predicted"/>
<dbReference type="OrthoDB" id="323678at2759"/>
<accession>A0A077ZS78</accession>
<feature type="transmembrane region" description="Helical" evidence="1">
    <location>
        <begin position="68"/>
        <end position="87"/>
    </location>
</feature>
<feature type="transmembrane region" description="Helical" evidence="1">
    <location>
        <begin position="129"/>
        <end position="152"/>
    </location>
</feature>